<dbReference type="Proteomes" id="UP001055105">
    <property type="component" value="Unassembled WGS sequence"/>
</dbReference>
<gene>
    <name evidence="1" type="ORF">CE91St16_07810</name>
</gene>
<reference evidence="1" key="1">
    <citation type="submission" date="2022-01" db="EMBL/GenBank/DDBJ databases">
        <title>Novel bile acid biosynthetic pathways are enriched in the microbiome of centenarians.</title>
        <authorList>
            <person name="Sato Y."/>
            <person name="Atarashi K."/>
            <person name="Plichta R.D."/>
            <person name="Arai Y."/>
            <person name="Sasajima S."/>
            <person name="Kearney M.S."/>
            <person name="Suda W."/>
            <person name="Takeshita K."/>
            <person name="Sasaki T."/>
            <person name="Okamoto S."/>
            <person name="Skelly N.A."/>
            <person name="Okamura Y."/>
            <person name="Vlamakis H."/>
            <person name="Li Y."/>
            <person name="Tanoue T."/>
            <person name="Takei H."/>
            <person name="Nittono H."/>
            <person name="Narushima S."/>
            <person name="Irie J."/>
            <person name="Itoh H."/>
            <person name="Moriya K."/>
            <person name="Sugiura Y."/>
            <person name="Suematsu M."/>
            <person name="Moritoki N."/>
            <person name="Shibata S."/>
            <person name="Littman R.D."/>
            <person name="Fischbach A.M."/>
            <person name="Uwamino Y."/>
            <person name="Inoue T."/>
            <person name="Honda A."/>
            <person name="Hattori M."/>
            <person name="Murai T."/>
            <person name="Xavier J.R."/>
            <person name="Hirose N."/>
            <person name="Honda K."/>
        </authorList>
    </citation>
    <scope>NUCLEOTIDE SEQUENCE</scope>
    <source>
        <strain evidence="1">CE91-St16</strain>
    </source>
</reference>
<protein>
    <submittedName>
        <fullName evidence="1">Uncharacterized protein</fullName>
    </submittedName>
</protein>
<sequence>MPSRGWVAQTLTVMEKITAYSILKELGNDALCKYIYENIAEPTFDSHRITNPFPQDFRDYYERMLIAHEDEGDIRDRNIIIARSIGNYLGHNSGALQIEKIGEVASTNMNGEETPTSLWRKY</sequence>
<accession>A0AA37P3J6</accession>
<dbReference type="AlphaFoldDB" id="A0AA37P3J6"/>
<comment type="caution">
    <text evidence="1">The sequence shown here is derived from an EMBL/GenBank/DDBJ whole genome shotgun (WGS) entry which is preliminary data.</text>
</comment>
<proteinExistence type="predicted"/>
<evidence type="ECO:0000313" key="2">
    <source>
        <dbReference type="Proteomes" id="UP001055105"/>
    </source>
</evidence>
<dbReference type="EMBL" id="BQOL01000001">
    <property type="protein sequence ID" value="GKI17873.1"/>
    <property type="molecule type" value="Genomic_DNA"/>
</dbReference>
<name>A0AA37P3J6_9BACT</name>
<organism evidence="1 2">
    <name type="scientific">Alistipes finegoldii</name>
    <dbReference type="NCBI Taxonomy" id="214856"/>
    <lineage>
        <taxon>Bacteria</taxon>
        <taxon>Pseudomonadati</taxon>
        <taxon>Bacteroidota</taxon>
        <taxon>Bacteroidia</taxon>
        <taxon>Bacteroidales</taxon>
        <taxon>Rikenellaceae</taxon>
        <taxon>Alistipes</taxon>
    </lineage>
</organism>
<evidence type="ECO:0000313" key="1">
    <source>
        <dbReference type="EMBL" id="GKI17873.1"/>
    </source>
</evidence>